<dbReference type="Proteomes" id="UP001172778">
    <property type="component" value="Unassembled WGS sequence"/>
</dbReference>
<gene>
    <name evidence="1" type="ORF">PZA18_21670</name>
</gene>
<dbReference type="EMBL" id="JARRAF010000045">
    <property type="protein sequence ID" value="MDK2126658.1"/>
    <property type="molecule type" value="Genomic_DNA"/>
</dbReference>
<proteinExistence type="predicted"/>
<accession>A0ABT7E2Y0</accession>
<organism evidence="1 2">
    <name type="scientific">Parachitinimonas caeni</name>
    <dbReference type="NCBI Taxonomy" id="3031301"/>
    <lineage>
        <taxon>Bacteria</taxon>
        <taxon>Pseudomonadati</taxon>
        <taxon>Pseudomonadota</taxon>
        <taxon>Betaproteobacteria</taxon>
        <taxon>Neisseriales</taxon>
        <taxon>Chitinibacteraceae</taxon>
        <taxon>Parachitinimonas</taxon>
    </lineage>
</organism>
<keyword evidence="2" id="KW-1185">Reference proteome</keyword>
<sequence>MASAISKFAKTAILTTLPAVALADSKSGGSTGGKPSEPVVLDKVSSYISGTISLPAELKNQSLNLYLNPTQWQGGDRPDSPRCEIGSGGVYSCSLGTVSNMNAYDISITYSGKRKGSLDRRYKLAQTVVNLASLSISPGNNGARNYTGNLSISKEGFTFSDVIECAEKIAGPAFDYNIIGHYSGSDYSKASYAGSWEAFPAEGGRDAMFRAKYLSGWELAVFWPGPTHSLGTVKYRTPDSAKSAWTETGSTSSKSGSQKKEDLSAGWYMLGNIDDLMNSYCK</sequence>
<evidence type="ECO:0000313" key="1">
    <source>
        <dbReference type="EMBL" id="MDK2126658.1"/>
    </source>
</evidence>
<evidence type="ECO:0000313" key="2">
    <source>
        <dbReference type="Proteomes" id="UP001172778"/>
    </source>
</evidence>
<dbReference type="RefSeq" id="WP_284102977.1">
    <property type="nucleotide sequence ID" value="NZ_JARRAF010000045.1"/>
</dbReference>
<comment type="caution">
    <text evidence="1">The sequence shown here is derived from an EMBL/GenBank/DDBJ whole genome shotgun (WGS) entry which is preliminary data.</text>
</comment>
<name>A0ABT7E2Y0_9NEIS</name>
<reference evidence="1" key="1">
    <citation type="submission" date="2023-03" db="EMBL/GenBank/DDBJ databases">
        <title>Chitinimonas shenzhenensis gen. nov., sp. nov., a novel member of family Burkholderiaceae isolated from activated sludge collected in Shen Zhen, China.</title>
        <authorList>
            <person name="Wang X."/>
        </authorList>
    </citation>
    <scope>NUCLEOTIDE SEQUENCE</scope>
    <source>
        <strain evidence="1">DQS-5</strain>
    </source>
</reference>
<protein>
    <submittedName>
        <fullName evidence="1">Uncharacterized protein</fullName>
    </submittedName>
</protein>